<evidence type="ECO:0000313" key="3">
    <source>
        <dbReference type="Proteomes" id="UP000007322"/>
    </source>
</evidence>
<proteinExistence type="predicted"/>
<dbReference type="EMBL" id="CP003003">
    <property type="protein sequence ID" value="AEO56738.1"/>
    <property type="molecule type" value="Genomic_DNA"/>
</dbReference>
<dbReference type="KEGG" id="mtm:MYCTH_100435"/>
<dbReference type="HOGENOM" id="CLU_127196_0_0_1"/>
<dbReference type="InParanoid" id="G2QAP2"/>
<dbReference type="OMA" id="ATPNIDH"/>
<dbReference type="OrthoDB" id="5229184at2759"/>
<dbReference type="Proteomes" id="UP000007322">
    <property type="component" value="Chromosome 2"/>
</dbReference>
<dbReference type="eggNOG" id="ENOG502RK47">
    <property type="taxonomic scope" value="Eukaryota"/>
</dbReference>
<organism evidence="2 3">
    <name type="scientific">Thermothelomyces thermophilus (strain ATCC 42464 / BCRC 31852 / DSM 1799)</name>
    <name type="common">Sporotrichum thermophile</name>
    <dbReference type="NCBI Taxonomy" id="573729"/>
    <lineage>
        <taxon>Eukaryota</taxon>
        <taxon>Fungi</taxon>
        <taxon>Dikarya</taxon>
        <taxon>Ascomycota</taxon>
        <taxon>Pezizomycotina</taxon>
        <taxon>Sordariomycetes</taxon>
        <taxon>Sordariomycetidae</taxon>
        <taxon>Sordariales</taxon>
        <taxon>Chaetomiaceae</taxon>
        <taxon>Thermothelomyces</taxon>
    </lineage>
</organism>
<evidence type="ECO:0000313" key="2">
    <source>
        <dbReference type="EMBL" id="AEO56738.1"/>
    </source>
</evidence>
<evidence type="ECO:0000256" key="1">
    <source>
        <dbReference type="SAM" id="MobiDB-lite"/>
    </source>
</evidence>
<keyword evidence="3" id="KW-1185">Reference proteome</keyword>
<gene>
    <name evidence="2" type="ORF">MYCTH_100435</name>
</gene>
<feature type="region of interest" description="Disordered" evidence="1">
    <location>
        <begin position="19"/>
        <end position="49"/>
    </location>
</feature>
<reference evidence="2 3" key="1">
    <citation type="journal article" date="2011" name="Nat. Biotechnol.">
        <title>Comparative genomic analysis of the thermophilic biomass-degrading fungi Myceliophthora thermophila and Thielavia terrestris.</title>
        <authorList>
            <person name="Berka R.M."/>
            <person name="Grigoriev I.V."/>
            <person name="Otillar R."/>
            <person name="Salamov A."/>
            <person name="Grimwood J."/>
            <person name="Reid I."/>
            <person name="Ishmael N."/>
            <person name="John T."/>
            <person name="Darmond C."/>
            <person name="Moisan M.-C."/>
            <person name="Henrissat B."/>
            <person name="Coutinho P.M."/>
            <person name="Lombard V."/>
            <person name="Natvig D.O."/>
            <person name="Lindquist E."/>
            <person name="Schmutz J."/>
            <person name="Lucas S."/>
            <person name="Harris P."/>
            <person name="Powlowski J."/>
            <person name="Bellemare A."/>
            <person name="Taylor D."/>
            <person name="Butler G."/>
            <person name="de Vries R.P."/>
            <person name="Allijn I.E."/>
            <person name="van den Brink J."/>
            <person name="Ushinsky S."/>
            <person name="Storms R."/>
            <person name="Powell A.J."/>
            <person name="Paulsen I.T."/>
            <person name="Elbourne L.D.H."/>
            <person name="Baker S.E."/>
            <person name="Magnuson J."/>
            <person name="LaBoissiere S."/>
            <person name="Clutterbuck A.J."/>
            <person name="Martinez D."/>
            <person name="Wogulis M."/>
            <person name="de Leon A.L."/>
            <person name="Rey M.W."/>
            <person name="Tsang A."/>
        </authorList>
    </citation>
    <scope>NUCLEOTIDE SEQUENCE [LARGE SCALE GENOMIC DNA]</scope>
    <source>
        <strain evidence="3">ATCC 42464 / BCRC 31852 / DSM 1799</strain>
    </source>
</reference>
<protein>
    <recommendedName>
        <fullName evidence="4">Apple domain-containing protein</fullName>
    </recommendedName>
</protein>
<sequence>MALAAPSRSDNLVKHAIHRRNHAEIPATSTRDAPASACTNGMPASKQHPAGYPIDDYTLVTPDSKNWTSYAVAKDWYSDHFVSGPHAMSFSHESDPYGPFKCQYTCNAEPNCNAYFAWYENIETNNEHINCVLFDAVIPTSIFVEANGTIASGAYDRLCNHSS</sequence>
<evidence type="ECO:0008006" key="4">
    <source>
        <dbReference type="Google" id="ProtNLM"/>
    </source>
</evidence>
<dbReference type="VEuPathDB" id="FungiDB:MYCTH_100435"/>
<dbReference type="Gene3D" id="3.50.4.10">
    <property type="entry name" value="Hepatocyte Growth Factor"/>
    <property type="match status" value="1"/>
</dbReference>
<dbReference type="RefSeq" id="XP_003661983.1">
    <property type="nucleotide sequence ID" value="XM_003661935.1"/>
</dbReference>
<name>G2QAP2_THET4</name>
<accession>G2QAP2</accession>
<dbReference type="GeneID" id="11510788"/>
<dbReference type="AlphaFoldDB" id="G2QAP2"/>